<evidence type="ECO:0000313" key="2">
    <source>
        <dbReference type="EMBL" id="AXY74206.1"/>
    </source>
</evidence>
<dbReference type="InterPro" id="IPR007372">
    <property type="entry name" value="Lipid/polyisoprenoid-bd_YceI"/>
</dbReference>
<dbReference type="PANTHER" id="PTHR34406">
    <property type="entry name" value="PROTEIN YCEI"/>
    <property type="match status" value="1"/>
</dbReference>
<name>A0A3B7MMP6_9BACT</name>
<dbReference type="EMBL" id="CP032157">
    <property type="protein sequence ID" value="AXY74206.1"/>
    <property type="molecule type" value="Genomic_DNA"/>
</dbReference>
<gene>
    <name evidence="2" type="ORF">D3H65_09570</name>
</gene>
<dbReference type="SMART" id="SM00867">
    <property type="entry name" value="YceI"/>
    <property type="match status" value="1"/>
</dbReference>
<dbReference type="KEGG" id="pseg:D3H65_09570"/>
<dbReference type="SUPFAM" id="SSF101874">
    <property type="entry name" value="YceI-like"/>
    <property type="match status" value="1"/>
</dbReference>
<dbReference type="OrthoDB" id="951410at2"/>
<keyword evidence="3" id="KW-1185">Reference proteome</keyword>
<dbReference type="Pfam" id="PF04264">
    <property type="entry name" value="YceI"/>
    <property type="match status" value="1"/>
</dbReference>
<accession>A0A3B7MMP6</accession>
<sequence length="226" mass="24630">MRTQQFLLSALCLFGIYHFTACRETEKAIPAKLVTAAVAAPEPIAAATGYELQPKESFIYWKGNTVTGGGHAGTLRPVSGNLAADAGGKWVGGYFVIDMNTILSTDPDNRGAEDGLVKHLKDPDFFDVPRFPKAYFTMLKATPGANDSSFTITGQLNLKNIVREITFPATLQATGELIRARASMIIDRTKWGVNYKSGNIFLNLKDDAISDLVPIRLDLVFKKTKG</sequence>
<reference evidence="2 3" key="1">
    <citation type="submission" date="2018-09" db="EMBL/GenBank/DDBJ databases">
        <title>Genome sequencing of strain 6GH32-13.</title>
        <authorList>
            <person name="Weon H.-Y."/>
            <person name="Heo J."/>
            <person name="Kwon S.-W."/>
        </authorList>
    </citation>
    <scope>NUCLEOTIDE SEQUENCE [LARGE SCALE GENOMIC DNA]</scope>
    <source>
        <strain evidence="2 3">5GH32-13</strain>
    </source>
</reference>
<dbReference type="PANTHER" id="PTHR34406:SF1">
    <property type="entry name" value="PROTEIN YCEI"/>
    <property type="match status" value="1"/>
</dbReference>
<evidence type="ECO:0000259" key="1">
    <source>
        <dbReference type="SMART" id="SM00867"/>
    </source>
</evidence>
<dbReference type="InterPro" id="IPR036761">
    <property type="entry name" value="TTHA0802/YceI-like_sf"/>
</dbReference>
<dbReference type="Gene3D" id="2.40.128.110">
    <property type="entry name" value="Lipid/polyisoprenoid-binding, YceI-like"/>
    <property type="match status" value="1"/>
</dbReference>
<proteinExistence type="predicted"/>
<dbReference type="RefSeq" id="WP_119050093.1">
    <property type="nucleotide sequence ID" value="NZ_CP032157.1"/>
</dbReference>
<dbReference type="AlphaFoldDB" id="A0A3B7MMP6"/>
<evidence type="ECO:0000313" key="3">
    <source>
        <dbReference type="Proteomes" id="UP000263900"/>
    </source>
</evidence>
<protein>
    <submittedName>
        <fullName evidence="2">YceI family protein</fullName>
    </submittedName>
</protein>
<organism evidence="2 3">
    <name type="scientific">Paraflavitalea soli</name>
    <dbReference type="NCBI Taxonomy" id="2315862"/>
    <lineage>
        <taxon>Bacteria</taxon>
        <taxon>Pseudomonadati</taxon>
        <taxon>Bacteroidota</taxon>
        <taxon>Chitinophagia</taxon>
        <taxon>Chitinophagales</taxon>
        <taxon>Chitinophagaceae</taxon>
        <taxon>Paraflavitalea</taxon>
    </lineage>
</organism>
<dbReference type="Proteomes" id="UP000263900">
    <property type="component" value="Chromosome"/>
</dbReference>
<feature type="domain" description="Lipid/polyisoprenoid-binding YceI-like" evidence="1">
    <location>
        <begin position="49"/>
        <end position="222"/>
    </location>
</feature>